<dbReference type="NCBIfam" id="TIGR03033">
    <property type="entry name" value="phage_rel_nuc"/>
    <property type="match status" value="1"/>
</dbReference>
<dbReference type="Pfam" id="PF09588">
    <property type="entry name" value="YqaJ"/>
    <property type="match status" value="1"/>
</dbReference>
<dbReference type="Proteomes" id="UP000070675">
    <property type="component" value="Unassembled WGS sequence"/>
</dbReference>
<evidence type="ECO:0000313" key="3">
    <source>
        <dbReference type="Proteomes" id="UP000070675"/>
    </source>
</evidence>
<reference evidence="3" key="1">
    <citation type="submission" date="2016-01" db="EMBL/GenBank/DDBJ databases">
        <authorList>
            <person name="Mitreva M."/>
            <person name="Pepin K.H."/>
            <person name="Mihindukulasuriya K.A."/>
            <person name="Fulton R."/>
            <person name="Fronick C."/>
            <person name="O'Laughlin M."/>
            <person name="Miner T."/>
            <person name="Herter B."/>
            <person name="Rosa B.A."/>
            <person name="Cordes M."/>
            <person name="Tomlinson C."/>
            <person name="Wollam A."/>
            <person name="Palsikar V.B."/>
            <person name="Mardis E.R."/>
            <person name="Wilson R.K."/>
        </authorList>
    </citation>
    <scope>NUCLEOTIDE SEQUENCE [LARGE SCALE GENOMIC DNA]</scope>
    <source>
        <strain evidence="3">DNF00019</strain>
    </source>
</reference>
<organism evidence="2 3">
    <name type="scientific">Atopobium deltae</name>
    <dbReference type="NCBI Taxonomy" id="1393034"/>
    <lineage>
        <taxon>Bacteria</taxon>
        <taxon>Bacillati</taxon>
        <taxon>Actinomycetota</taxon>
        <taxon>Coriobacteriia</taxon>
        <taxon>Coriobacteriales</taxon>
        <taxon>Atopobiaceae</taxon>
        <taxon>Atopobium</taxon>
    </lineage>
</organism>
<protein>
    <submittedName>
        <fullName evidence="2">YqaJ viral recombinase family protein</fullName>
    </submittedName>
</protein>
<dbReference type="InterPro" id="IPR017482">
    <property type="entry name" value="Lambda-type_endonuclease"/>
</dbReference>
<dbReference type="Gene3D" id="3.90.320.10">
    <property type="match status" value="1"/>
</dbReference>
<gene>
    <name evidence="2" type="ORF">HMPREF3192_00969</name>
</gene>
<feature type="domain" description="YqaJ viral recombinase" evidence="1">
    <location>
        <begin position="20"/>
        <end position="157"/>
    </location>
</feature>
<evidence type="ECO:0000259" key="1">
    <source>
        <dbReference type="Pfam" id="PF09588"/>
    </source>
</evidence>
<comment type="caution">
    <text evidence="2">The sequence shown here is derived from an EMBL/GenBank/DDBJ whole genome shotgun (WGS) entry which is preliminary data.</text>
</comment>
<dbReference type="STRING" id="1393034.HMPREF3192_00969"/>
<dbReference type="PATRIC" id="fig|1393034.3.peg.933"/>
<dbReference type="PANTHER" id="PTHR46609">
    <property type="entry name" value="EXONUCLEASE, PHAGE-TYPE/RECB, C-TERMINAL DOMAIN-CONTAINING PROTEIN"/>
    <property type="match status" value="1"/>
</dbReference>
<accession>A0A133XSU9</accession>
<dbReference type="InterPro" id="IPR019080">
    <property type="entry name" value="YqaJ_viral_recombinase"/>
</dbReference>
<dbReference type="AlphaFoldDB" id="A0A133XSU9"/>
<dbReference type="PANTHER" id="PTHR46609:SF6">
    <property type="entry name" value="EXONUCLEASE, PHAGE-TYPE_RECB, C-TERMINAL DOMAIN-CONTAINING PROTEIN-RELATED"/>
    <property type="match status" value="1"/>
</dbReference>
<dbReference type="SUPFAM" id="SSF52980">
    <property type="entry name" value="Restriction endonuclease-like"/>
    <property type="match status" value="1"/>
</dbReference>
<sequence length="319" mass="37009">MIDGENKYFTTIRCKDNEAWLKQRARGIGGSDTAAILGTSKYRSAYTVYMEKIGKVKPADLSDKQAVQWGNILEPIVGEEYKRRHPKREVRRVNAVLRSVERPWAQASLDYEVKDEELGWGVLEIKTAGLMRTADWENGIPDYYVTQIAHYLSITKREYADVAVLIGGQDYREYRYMRDIPYEQKLIRAVDDFYHNSIVGGEVPPITDKASDAFTVLDASEPHSDEIEHYTDDLDPFKRFLQAREEKDKAEQAYKQAGNEIRKIIGDAKGVNTELGRFTWTRSECKRFDMKRFTSEHEQLKEQYMTKYMRDGGIRVSEK</sequence>
<dbReference type="OrthoDB" id="3197230at2"/>
<dbReference type="EMBL" id="LSCR01000026">
    <property type="protein sequence ID" value="KXB34000.1"/>
    <property type="molecule type" value="Genomic_DNA"/>
</dbReference>
<dbReference type="InterPro" id="IPR011335">
    <property type="entry name" value="Restrct_endonuc-II-like"/>
</dbReference>
<proteinExistence type="predicted"/>
<keyword evidence="3" id="KW-1185">Reference proteome</keyword>
<dbReference type="RefSeq" id="WP_066305695.1">
    <property type="nucleotide sequence ID" value="NZ_KQ959506.1"/>
</dbReference>
<dbReference type="InterPro" id="IPR011604">
    <property type="entry name" value="PDDEXK-like_dom_sf"/>
</dbReference>
<evidence type="ECO:0000313" key="2">
    <source>
        <dbReference type="EMBL" id="KXB34000.1"/>
    </source>
</evidence>
<name>A0A133XSU9_9ACTN</name>
<dbReference type="InterPro" id="IPR051703">
    <property type="entry name" value="NF-kappa-B_Signaling_Reg"/>
</dbReference>